<protein>
    <submittedName>
        <fullName evidence="1">Uncharacterized protein</fullName>
    </submittedName>
</protein>
<dbReference type="AlphaFoldDB" id="A0AAQ3L842"/>
<name>A0AAQ3L842_9LILI</name>
<dbReference type="EMBL" id="CP136898">
    <property type="protein sequence ID" value="WOL18812.1"/>
    <property type="molecule type" value="Genomic_DNA"/>
</dbReference>
<sequence>MLALPSLSAADEVEIPKLVRKWKELEELEMLQEINLNCAGLSSLKMMGSIKKEDVAAIVGYLLEIKHICLDKSYFLREHLVELIDGCRELEAMSVHDCVGFEHFLLMYIFSAVQRSSYFQMSFFWCFLTKCEVLVVG</sequence>
<reference evidence="1 2" key="1">
    <citation type="submission" date="2023-10" db="EMBL/GenBank/DDBJ databases">
        <title>Chromosome-scale genome assembly provides insights into flower coloration mechanisms of Canna indica.</title>
        <authorList>
            <person name="Li C."/>
        </authorList>
    </citation>
    <scope>NUCLEOTIDE SEQUENCE [LARGE SCALE GENOMIC DNA]</scope>
    <source>
        <tissue evidence="1">Flower</tissue>
    </source>
</reference>
<evidence type="ECO:0000313" key="2">
    <source>
        <dbReference type="Proteomes" id="UP001327560"/>
    </source>
</evidence>
<keyword evidence="2" id="KW-1185">Reference proteome</keyword>
<accession>A0AAQ3L842</accession>
<gene>
    <name evidence="1" type="ORF">Cni_G27609</name>
</gene>
<proteinExistence type="predicted"/>
<evidence type="ECO:0000313" key="1">
    <source>
        <dbReference type="EMBL" id="WOL18812.1"/>
    </source>
</evidence>
<dbReference type="Proteomes" id="UP001327560">
    <property type="component" value="Chromosome 9"/>
</dbReference>
<organism evidence="1 2">
    <name type="scientific">Canna indica</name>
    <name type="common">Indian-shot</name>
    <dbReference type="NCBI Taxonomy" id="4628"/>
    <lineage>
        <taxon>Eukaryota</taxon>
        <taxon>Viridiplantae</taxon>
        <taxon>Streptophyta</taxon>
        <taxon>Embryophyta</taxon>
        <taxon>Tracheophyta</taxon>
        <taxon>Spermatophyta</taxon>
        <taxon>Magnoliopsida</taxon>
        <taxon>Liliopsida</taxon>
        <taxon>Zingiberales</taxon>
        <taxon>Cannaceae</taxon>
        <taxon>Canna</taxon>
    </lineage>
</organism>